<dbReference type="InterPro" id="IPR052541">
    <property type="entry name" value="SQRD"/>
</dbReference>
<dbReference type="RefSeq" id="WP_206657093.1">
    <property type="nucleotide sequence ID" value="NZ_CP071182.1"/>
</dbReference>
<dbReference type="Pfam" id="PF07992">
    <property type="entry name" value="Pyr_redox_2"/>
    <property type="match status" value="2"/>
</dbReference>
<dbReference type="KEGG" id="afx:JZ786_01485"/>
<evidence type="ECO:0000313" key="2">
    <source>
        <dbReference type="EMBL" id="QSO47750.1"/>
    </source>
</evidence>
<protein>
    <submittedName>
        <fullName evidence="2">FAD-dependent oxidoreductase</fullName>
    </submittedName>
</protein>
<sequence length="406" mass="45453">MKKIVIVGAGFGGLTVFHHISTWVNNADAQVTVIDERETFLVKPSLPEVALGEKDIRDITFPLRPVIESYGRFIRSRVHRIDAKAQQVYLDDEVAMPYDFLVIALGGKKDFESVPGFREYGYSVCTDILAPRLYEALEKFEQGNILIGSAPMLAGTRLKDVPHLETACEGPVGEVAFMIDNELRERGIRDQARIICFSPAEIFFEDVGDKVHEAFEGLARKHEVEVVTNKVIDKIDKDHIVFKDGSTLSSALTVLIPTYRGPDLIAESGLGDEAGFVPTDENFQHLDYANIFAIGDVASRTVPKLGHLAVEQGNLVASLLRQRIVGQGERYDYEPEIFCIMNMGHRKAMLIRSNTLWGGKTDISYHSSMSHLMKSSFDTYMVKFKGKMPPQLAQRLLNVYLGRLQE</sequence>
<dbReference type="PANTHER" id="PTHR43755:SF1">
    <property type="entry name" value="FAD-DEPENDENT PYRIDINE NUCLEOTIDE-DISULPHIDE OXIDOREDUCTASE"/>
    <property type="match status" value="1"/>
</dbReference>
<dbReference type="Proteomes" id="UP000663505">
    <property type="component" value="Chromosome"/>
</dbReference>
<proteinExistence type="predicted"/>
<keyword evidence="3" id="KW-1185">Reference proteome</keyword>
<dbReference type="EMBL" id="CP071182">
    <property type="protein sequence ID" value="QSO47750.1"/>
    <property type="molecule type" value="Genomic_DNA"/>
</dbReference>
<evidence type="ECO:0000259" key="1">
    <source>
        <dbReference type="Pfam" id="PF07992"/>
    </source>
</evidence>
<organism evidence="2 3">
    <name type="scientific">Alicyclobacillus mengziensis</name>
    <dbReference type="NCBI Taxonomy" id="2931921"/>
    <lineage>
        <taxon>Bacteria</taxon>
        <taxon>Bacillati</taxon>
        <taxon>Bacillota</taxon>
        <taxon>Bacilli</taxon>
        <taxon>Bacillales</taxon>
        <taxon>Alicyclobacillaceae</taxon>
        <taxon>Alicyclobacillus</taxon>
    </lineage>
</organism>
<reference evidence="2 3" key="1">
    <citation type="submission" date="2021-02" db="EMBL/GenBank/DDBJ databases">
        <title>Alicyclobacillus curvatus sp. nov. and Alicyclobacillus mengziensis sp. nov., two acidophilic bacteria isolated from acid mine drainage.</title>
        <authorList>
            <person name="Huang Y."/>
        </authorList>
    </citation>
    <scope>NUCLEOTIDE SEQUENCE [LARGE SCALE GENOMIC DNA]</scope>
    <source>
        <strain evidence="2 3">S30H14</strain>
    </source>
</reference>
<name>A0A9X7Z7V3_9BACL</name>
<dbReference type="Gene3D" id="3.50.50.100">
    <property type="match status" value="1"/>
</dbReference>
<feature type="domain" description="FAD/NAD(P)-binding" evidence="1">
    <location>
        <begin position="2"/>
        <end position="127"/>
    </location>
</feature>
<dbReference type="InterPro" id="IPR023753">
    <property type="entry name" value="FAD/NAD-binding_dom"/>
</dbReference>
<dbReference type="PANTHER" id="PTHR43755">
    <property type="match status" value="1"/>
</dbReference>
<dbReference type="AlphaFoldDB" id="A0A9X7Z7V3"/>
<feature type="domain" description="FAD/NAD(P)-binding" evidence="1">
    <location>
        <begin position="202"/>
        <end position="313"/>
    </location>
</feature>
<dbReference type="SUPFAM" id="SSF51905">
    <property type="entry name" value="FAD/NAD(P)-binding domain"/>
    <property type="match status" value="2"/>
</dbReference>
<gene>
    <name evidence="2" type="ORF">JZ786_01485</name>
</gene>
<accession>A0A9X7Z7V3</accession>
<evidence type="ECO:0000313" key="3">
    <source>
        <dbReference type="Proteomes" id="UP000663505"/>
    </source>
</evidence>
<dbReference type="InterPro" id="IPR036188">
    <property type="entry name" value="FAD/NAD-bd_sf"/>
</dbReference>
<dbReference type="GO" id="GO:0016491">
    <property type="term" value="F:oxidoreductase activity"/>
    <property type="evidence" value="ECO:0007669"/>
    <property type="project" value="InterPro"/>
</dbReference>